<feature type="domain" description="RapA2 cadherin-like" evidence="2">
    <location>
        <begin position="59"/>
        <end position="129"/>
    </location>
</feature>
<accession>A0AAV4FEW9</accession>
<evidence type="ECO:0000313" key="4">
    <source>
        <dbReference type="Proteomes" id="UP000762676"/>
    </source>
</evidence>
<feature type="domain" description="RapA2 cadherin-like" evidence="2">
    <location>
        <begin position="462"/>
        <end position="525"/>
    </location>
</feature>
<sequence>MWITMMVRPISAWTACRLLMVTLQFVPGSDFDSLANGESTTVTVRYVMSDDEGATSESTATITITGTNDAPVASADTHTGHENETLTIDVLANDTDVDHNDGPSNFSLDSVQIVDGDGNPLSGQGTVSVVNNQLQFVPGSDFDSLANGESTTVTVRYVMSDDEGATSESTATITVTGTNDAPIVDGDGNPLSGQGTVSVVNNQLQFVPGSDFDSLASGESTTVSVRYVMSDNEGATSESTATITVTGTNDAPVASADTHTGHENETLTIDVLANDTDVDHNDDTSNFSLDSVQIVDGDGNPLSGQGTASVVNNQLQFVPGSDFDSLASGESTTVTVRYVMSDDEGAESTSTATITVTGTNDAPVATADTHTGHENETLTIDVLANDTDVDHNDDTSNFSLDSVQIVDSDGNPLTGQGTVSVVNNQLQFVPGSDFDSLASGESTTVTVRYVMSDDEGATSESTATITVTGTNDAPVATDNTFTLAEDNSYTFSATDFGFTDVDGDSLHSVTITQAPTAGTLTLNGTAVSDGQAIAAADIGSLVFTPAVNAHGTDYADIQFTVSDGIASSATQALTFDVTSVNDGPVAVADGNMTDPTISALTANTDQGFV</sequence>
<dbReference type="InterPro" id="IPR010221">
    <property type="entry name" value="VCBS_dom"/>
</dbReference>
<evidence type="ECO:0000256" key="1">
    <source>
        <dbReference type="SAM" id="SignalP"/>
    </source>
</evidence>
<proteinExistence type="predicted"/>
<dbReference type="NCBIfam" id="TIGR01965">
    <property type="entry name" value="VCBS_repeat"/>
    <property type="match status" value="5"/>
</dbReference>
<evidence type="ECO:0000313" key="3">
    <source>
        <dbReference type="EMBL" id="GFR71584.1"/>
    </source>
</evidence>
<protein>
    <submittedName>
        <fullName evidence="3">Delta-60 repeat domain-containing protein</fullName>
    </submittedName>
</protein>
<dbReference type="Proteomes" id="UP000762676">
    <property type="component" value="Unassembled WGS sequence"/>
</dbReference>
<keyword evidence="4" id="KW-1185">Reference proteome</keyword>
<dbReference type="EMBL" id="BMAT01007798">
    <property type="protein sequence ID" value="GFR71584.1"/>
    <property type="molecule type" value="Genomic_DNA"/>
</dbReference>
<dbReference type="Pfam" id="PF17803">
    <property type="entry name" value="Cadherin_4"/>
    <property type="match status" value="4"/>
</dbReference>
<name>A0AAV4FEW9_9GAST</name>
<dbReference type="NCBIfam" id="NF012211">
    <property type="entry name" value="tand_rpt_95"/>
    <property type="match status" value="1"/>
</dbReference>
<dbReference type="AlphaFoldDB" id="A0AAV4FEW9"/>
<comment type="caution">
    <text evidence="3">The sequence shown here is derived from an EMBL/GenBank/DDBJ whole genome shotgun (WGS) entry which is preliminary data.</text>
</comment>
<feature type="non-terminal residue" evidence="3">
    <location>
        <position position="609"/>
    </location>
</feature>
<feature type="chain" id="PRO_5043954881" evidence="1">
    <location>
        <begin position="29"/>
        <end position="609"/>
    </location>
</feature>
<organism evidence="3 4">
    <name type="scientific">Elysia marginata</name>
    <dbReference type="NCBI Taxonomy" id="1093978"/>
    <lineage>
        <taxon>Eukaryota</taxon>
        <taxon>Metazoa</taxon>
        <taxon>Spiralia</taxon>
        <taxon>Lophotrochozoa</taxon>
        <taxon>Mollusca</taxon>
        <taxon>Gastropoda</taxon>
        <taxon>Heterobranchia</taxon>
        <taxon>Euthyneura</taxon>
        <taxon>Panpulmonata</taxon>
        <taxon>Sacoglossa</taxon>
        <taxon>Placobranchoidea</taxon>
        <taxon>Plakobranchidae</taxon>
        <taxon>Elysia</taxon>
    </lineage>
</organism>
<feature type="domain" description="RapA2 cadherin-like" evidence="2">
    <location>
        <begin position="351"/>
        <end position="421"/>
    </location>
</feature>
<keyword evidence="1" id="KW-0732">Signal</keyword>
<gene>
    <name evidence="3" type="ORF">ElyMa_003816900</name>
</gene>
<feature type="signal peptide" evidence="1">
    <location>
        <begin position="1"/>
        <end position="28"/>
    </location>
</feature>
<feature type="domain" description="RapA2 cadherin-like" evidence="2">
    <location>
        <begin position="240"/>
        <end position="293"/>
    </location>
</feature>
<evidence type="ECO:0000259" key="2">
    <source>
        <dbReference type="Pfam" id="PF17803"/>
    </source>
</evidence>
<dbReference type="InterPro" id="IPR040853">
    <property type="entry name" value="RapA2_cadherin-like"/>
</dbReference>
<reference evidence="3 4" key="1">
    <citation type="journal article" date="2021" name="Elife">
        <title>Chloroplast acquisition without the gene transfer in kleptoplastic sea slugs, Plakobranchus ocellatus.</title>
        <authorList>
            <person name="Maeda T."/>
            <person name="Takahashi S."/>
            <person name="Yoshida T."/>
            <person name="Shimamura S."/>
            <person name="Takaki Y."/>
            <person name="Nagai Y."/>
            <person name="Toyoda A."/>
            <person name="Suzuki Y."/>
            <person name="Arimoto A."/>
            <person name="Ishii H."/>
            <person name="Satoh N."/>
            <person name="Nishiyama T."/>
            <person name="Hasebe M."/>
            <person name="Maruyama T."/>
            <person name="Minagawa J."/>
            <person name="Obokata J."/>
            <person name="Shigenobu S."/>
        </authorList>
    </citation>
    <scope>NUCLEOTIDE SEQUENCE [LARGE SCALE GENOMIC DNA]</scope>
</reference>